<dbReference type="EMBL" id="KZ852032">
    <property type="protein sequence ID" value="RDH39067.1"/>
    <property type="molecule type" value="Genomic_DNA"/>
</dbReference>
<dbReference type="AlphaFoldDB" id="A0A3F3QIX1"/>
<reference evidence="2 3" key="1">
    <citation type="submission" date="2018-07" db="EMBL/GenBank/DDBJ databases">
        <title>The genomes of Aspergillus section Nigri reveals drivers in fungal speciation.</title>
        <authorList>
            <consortium name="DOE Joint Genome Institute"/>
            <person name="Vesth T.C."/>
            <person name="Nybo J."/>
            <person name="Theobald S."/>
            <person name="Brandl J."/>
            <person name="Frisvad J.C."/>
            <person name="Nielsen K.F."/>
            <person name="Lyhne E.K."/>
            <person name="Kogle M.E."/>
            <person name="Kuo A."/>
            <person name="Riley R."/>
            <person name="Clum A."/>
            <person name="Nolan M."/>
            <person name="Lipzen A."/>
            <person name="Salamov A."/>
            <person name="Henrissat B."/>
            <person name="Wiebenga A."/>
            <person name="De vries R.P."/>
            <person name="Grigoriev I.V."/>
            <person name="Mortensen U.H."/>
            <person name="Andersen M.R."/>
            <person name="Baker S.E."/>
        </authorList>
    </citation>
    <scope>NUCLEOTIDE SEQUENCE [LARGE SCALE GENOMIC DNA]</scope>
    <source>
        <strain evidence="2 3">CBS 139.54b</strain>
    </source>
</reference>
<dbReference type="Gene3D" id="1.25.40.20">
    <property type="entry name" value="Ankyrin repeat-containing domain"/>
    <property type="match status" value="1"/>
</dbReference>
<keyword evidence="3" id="KW-1185">Reference proteome</keyword>
<proteinExistence type="predicted"/>
<dbReference type="InterPro" id="IPR002110">
    <property type="entry name" value="Ankyrin_rpt"/>
</dbReference>
<organism evidence="2 3">
    <name type="scientific">Aspergillus welwitschiae</name>
    <dbReference type="NCBI Taxonomy" id="1341132"/>
    <lineage>
        <taxon>Eukaryota</taxon>
        <taxon>Fungi</taxon>
        <taxon>Dikarya</taxon>
        <taxon>Ascomycota</taxon>
        <taxon>Pezizomycotina</taxon>
        <taxon>Eurotiomycetes</taxon>
        <taxon>Eurotiomycetidae</taxon>
        <taxon>Eurotiales</taxon>
        <taxon>Aspergillaceae</taxon>
        <taxon>Aspergillus</taxon>
        <taxon>Aspergillus subgen. Circumdati</taxon>
    </lineage>
</organism>
<dbReference type="SUPFAM" id="SSF48403">
    <property type="entry name" value="Ankyrin repeat"/>
    <property type="match status" value="1"/>
</dbReference>
<keyword evidence="1" id="KW-0040">ANK repeat</keyword>
<dbReference type="STRING" id="1341132.A0A3F3QIX1"/>
<dbReference type="InterPro" id="IPR036770">
    <property type="entry name" value="Ankyrin_rpt-contain_sf"/>
</dbReference>
<feature type="repeat" description="ANK" evidence="1">
    <location>
        <begin position="64"/>
        <end position="96"/>
    </location>
</feature>
<evidence type="ECO:0000313" key="2">
    <source>
        <dbReference type="EMBL" id="RDH39067.1"/>
    </source>
</evidence>
<evidence type="ECO:0000313" key="3">
    <source>
        <dbReference type="Proteomes" id="UP000253729"/>
    </source>
</evidence>
<name>A0A3F3QIX1_9EURO</name>
<accession>A0A3F3QIX1</accession>
<evidence type="ECO:0000256" key="1">
    <source>
        <dbReference type="PROSITE-ProRule" id="PRU00023"/>
    </source>
</evidence>
<dbReference type="PROSITE" id="PS50088">
    <property type="entry name" value="ANK_REPEAT"/>
    <property type="match status" value="1"/>
</dbReference>
<gene>
    <name evidence="2" type="ORF">BDQ94DRAFT_164852</name>
</gene>
<sequence>MTTAVIFHHTGLIDDILKQVVDMNQEIKIYYPDTAAVKDQLMSRVQWLVKSQQTNIDYLGEGAGRRTALQHAVNNGNMDLINFLLDHGADVNSAPSEDGGATALRIAAIQGYLGIACKLLGIACKLLT</sequence>
<dbReference type="PROSITE" id="PS50297">
    <property type="entry name" value="ANK_REP_REGION"/>
    <property type="match status" value="1"/>
</dbReference>
<dbReference type="RefSeq" id="XP_026632089.1">
    <property type="nucleotide sequence ID" value="XM_026770134.1"/>
</dbReference>
<dbReference type="Proteomes" id="UP000253729">
    <property type="component" value="Unassembled WGS sequence"/>
</dbReference>
<dbReference type="SMART" id="SM00248">
    <property type="entry name" value="ANK"/>
    <property type="match status" value="2"/>
</dbReference>
<protein>
    <submittedName>
        <fullName evidence="2">Uncharacterized protein</fullName>
    </submittedName>
</protein>
<dbReference type="GeneID" id="38138490"/>
<dbReference type="Pfam" id="PF12796">
    <property type="entry name" value="Ank_2"/>
    <property type="match status" value="1"/>
</dbReference>